<comment type="caution">
    <text evidence="2">The sequence shown here is derived from an EMBL/GenBank/DDBJ whole genome shotgun (WGS) entry which is preliminary data.</text>
</comment>
<keyword evidence="3" id="KW-1185">Reference proteome</keyword>
<protein>
    <submittedName>
        <fullName evidence="2">Uncharacterized protein</fullName>
    </submittedName>
</protein>
<evidence type="ECO:0000313" key="3">
    <source>
        <dbReference type="Proteomes" id="UP000243515"/>
    </source>
</evidence>
<proteinExistence type="predicted"/>
<dbReference type="Proteomes" id="UP000243515">
    <property type="component" value="Unassembled WGS sequence"/>
</dbReference>
<dbReference type="AlphaFoldDB" id="A0A232M626"/>
<feature type="region of interest" description="Disordered" evidence="1">
    <location>
        <begin position="123"/>
        <end position="145"/>
    </location>
</feature>
<organism evidence="2 3">
    <name type="scientific">Elaphomyces granulatus</name>
    <dbReference type="NCBI Taxonomy" id="519963"/>
    <lineage>
        <taxon>Eukaryota</taxon>
        <taxon>Fungi</taxon>
        <taxon>Dikarya</taxon>
        <taxon>Ascomycota</taxon>
        <taxon>Pezizomycotina</taxon>
        <taxon>Eurotiomycetes</taxon>
        <taxon>Eurotiomycetidae</taxon>
        <taxon>Eurotiales</taxon>
        <taxon>Elaphomycetaceae</taxon>
        <taxon>Elaphomyces</taxon>
    </lineage>
</organism>
<gene>
    <name evidence="2" type="ORF">Egran_00396</name>
</gene>
<evidence type="ECO:0000313" key="2">
    <source>
        <dbReference type="EMBL" id="OXV11843.1"/>
    </source>
</evidence>
<accession>A0A232M626</accession>
<dbReference type="EMBL" id="NPHW01002267">
    <property type="protein sequence ID" value="OXV11843.1"/>
    <property type="molecule type" value="Genomic_DNA"/>
</dbReference>
<sequence length="166" mass="18257">MGELVAHCSGTQVAFVCTVLEHRIRSRLSARLGEKKSEKRLEIGASSQSFDKSYNGWNDQIEARCTKLSAKLAAMAQEIAGVEQTQTEEISNDFAHRLDDLDDFPAPTNRLAVQDHARLTCTQAGDRLGTGNKRPNPDTSGVVNDAGSKRRKIKVFLLNTSNIITK</sequence>
<name>A0A232M626_9EURO</name>
<evidence type="ECO:0000256" key="1">
    <source>
        <dbReference type="SAM" id="MobiDB-lite"/>
    </source>
</evidence>
<reference evidence="2 3" key="1">
    <citation type="journal article" date="2015" name="Environ. Microbiol.">
        <title>Metagenome sequence of Elaphomyces granulatus from sporocarp tissue reveals Ascomycota ectomycorrhizal fingerprints of genome expansion and a Proteobacteria-rich microbiome.</title>
        <authorList>
            <person name="Quandt C.A."/>
            <person name="Kohler A."/>
            <person name="Hesse C.N."/>
            <person name="Sharpton T.J."/>
            <person name="Martin F."/>
            <person name="Spatafora J.W."/>
        </authorList>
    </citation>
    <scope>NUCLEOTIDE SEQUENCE [LARGE SCALE GENOMIC DNA]</scope>
    <source>
        <strain evidence="2 3">OSC145934</strain>
    </source>
</reference>